<protein>
    <submittedName>
        <fullName evidence="1">Uncharacterized protein</fullName>
    </submittedName>
</protein>
<keyword evidence="2" id="KW-1185">Reference proteome</keyword>
<proteinExistence type="predicted"/>
<evidence type="ECO:0000313" key="1">
    <source>
        <dbReference type="EMBL" id="GFY00436.1"/>
    </source>
</evidence>
<reference evidence="1" key="1">
    <citation type="submission" date="2020-08" db="EMBL/GenBank/DDBJ databases">
        <title>Multicomponent nature underlies the extraordinary mechanical properties of spider dragline silk.</title>
        <authorList>
            <person name="Kono N."/>
            <person name="Nakamura H."/>
            <person name="Mori M."/>
            <person name="Yoshida Y."/>
            <person name="Ohtoshi R."/>
            <person name="Malay A.D."/>
            <person name="Moran D.A.P."/>
            <person name="Tomita M."/>
            <person name="Numata K."/>
            <person name="Arakawa K."/>
        </authorList>
    </citation>
    <scope>NUCLEOTIDE SEQUENCE</scope>
</reference>
<organism evidence="1 2">
    <name type="scientific">Trichonephila clavipes</name>
    <name type="common">Golden silk orbweaver</name>
    <name type="synonym">Nephila clavipes</name>
    <dbReference type="NCBI Taxonomy" id="2585209"/>
    <lineage>
        <taxon>Eukaryota</taxon>
        <taxon>Metazoa</taxon>
        <taxon>Ecdysozoa</taxon>
        <taxon>Arthropoda</taxon>
        <taxon>Chelicerata</taxon>
        <taxon>Arachnida</taxon>
        <taxon>Araneae</taxon>
        <taxon>Araneomorphae</taxon>
        <taxon>Entelegynae</taxon>
        <taxon>Araneoidea</taxon>
        <taxon>Nephilidae</taxon>
        <taxon>Trichonephila</taxon>
    </lineage>
</organism>
<dbReference type="Proteomes" id="UP000887159">
    <property type="component" value="Unassembled WGS sequence"/>
</dbReference>
<gene>
    <name evidence="1" type="ORF">TNCV_1664751</name>
</gene>
<comment type="caution">
    <text evidence="1">The sequence shown here is derived from an EMBL/GenBank/DDBJ whole genome shotgun (WGS) entry which is preliminary data.</text>
</comment>
<dbReference type="AlphaFoldDB" id="A0A8X6RUG3"/>
<sequence length="140" mass="16256">MQVIRRLDTGELQSQIGAAMNLATSTIRTILLNKEKKLSSAQLQLREALHLEEMEKRLSMWIDDEIERHMPLNQDLELYLFLYVYSCRAASPLLRLVEGEDKWEASDHPRNVIHPNWGGIEQNRTENVRCLKLRLTTGVT</sequence>
<name>A0A8X6RUG3_TRICX</name>
<evidence type="ECO:0000313" key="2">
    <source>
        <dbReference type="Proteomes" id="UP000887159"/>
    </source>
</evidence>
<dbReference type="Gene3D" id="1.10.10.60">
    <property type="entry name" value="Homeodomain-like"/>
    <property type="match status" value="1"/>
</dbReference>
<dbReference type="EMBL" id="BMAU01021220">
    <property type="protein sequence ID" value="GFY00436.1"/>
    <property type="molecule type" value="Genomic_DNA"/>
</dbReference>
<accession>A0A8X6RUG3</accession>